<dbReference type="Gene3D" id="3.10.560.10">
    <property type="entry name" value="Outer membrane lipoprotein wza domain like"/>
    <property type="match status" value="2"/>
</dbReference>
<reference evidence="17 18" key="1">
    <citation type="submission" date="2017-02" db="EMBL/GenBank/DDBJ databases">
        <authorList>
            <person name="Peterson S.W."/>
        </authorList>
    </citation>
    <scope>NUCLEOTIDE SEQUENCE [LARGE SCALE GENOMIC DNA]</scope>
    <source>
        <strain evidence="17 18">3F5N</strain>
    </source>
</reference>
<organism evidence="17 18">
    <name type="scientific">Brevundimonas diminuta 3F5N</name>
    <dbReference type="NCBI Taxonomy" id="1255603"/>
    <lineage>
        <taxon>Bacteria</taxon>
        <taxon>Pseudomonadati</taxon>
        <taxon>Pseudomonadota</taxon>
        <taxon>Alphaproteobacteria</taxon>
        <taxon>Caulobacterales</taxon>
        <taxon>Caulobacteraceae</taxon>
        <taxon>Brevundimonas</taxon>
    </lineage>
</organism>
<evidence type="ECO:0000313" key="17">
    <source>
        <dbReference type="EMBL" id="SJM51915.1"/>
    </source>
</evidence>
<keyword evidence="4" id="KW-1134">Transmembrane beta strand</keyword>
<dbReference type="InterPro" id="IPR054765">
    <property type="entry name" value="SLBB_dom"/>
</dbReference>
<name>A0A1R4F7P0_BREDI</name>
<dbReference type="EMBL" id="FUIE01000017">
    <property type="protein sequence ID" value="SJM51915.1"/>
    <property type="molecule type" value="Genomic_DNA"/>
</dbReference>
<keyword evidence="10" id="KW-0626">Porin</keyword>
<evidence type="ECO:0000256" key="8">
    <source>
        <dbReference type="ARBA" id="ARBA00023047"/>
    </source>
</evidence>
<dbReference type="InterPro" id="IPR003715">
    <property type="entry name" value="Poly_export_N"/>
</dbReference>
<evidence type="ECO:0000256" key="1">
    <source>
        <dbReference type="ARBA" id="ARBA00004571"/>
    </source>
</evidence>
<keyword evidence="12" id="KW-0564">Palmitate</keyword>
<sequence length="389" mass="40855">MELNRGPMSRTAASLLIVALLAGCSTLPRDGPSGRNVVQGSSTPERAGDYALVDLDFALSERLKAAPPPSFSSLALASSEAPTDVIGVGDTLAVSIFEPGGSLFGGGSSRDSASTGNQTLPPLMVNRNGAVPIPFAGDVPVQGLTPTQASAAVRRALIGKVANPQVIVTIAGNASNAVTVLGDVRNPGRQPLAANSDRILDVIAAAGGPSRSLHDIDVRIQRDGKVYTAPMSIVTTEFNENVRLQRGDQVNLVYKPRRFSSFGAFNAVARSELPPGPLTLAEALSGVGGLDSNIANARSVLVFRFERPEVAQALGIQQPATSRGVPVVYRLNLNEGEGFFIASNFQMQSDDLIYTPRAGAAEMRKFFEVVQSITRVVYDVSVTSTLNLN</sequence>
<dbReference type="AlphaFoldDB" id="A0A1R4F7P0"/>
<evidence type="ECO:0000313" key="18">
    <source>
        <dbReference type="Proteomes" id="UP000195766"/>
    </source>
</evidence>
<evidence type="ECO:0000256" key="10">
    <source>
        <dbReference type="ARBA" id="ARBA00023114"/>
    </source>
</evidence>
<keyword evidence="5" id="KW-0762">Sugar transport</keyword>
<keyword evidence="3" id="KW-0813">Transport</keyword>
<dbReference type="GO" id="GO:0015288">
    <property type="term" value="F:porin activity"/>
    <property type="evidence" value="ECO:0007669"/>
    <property type="project" value="UniProtKB-KW"/>
</dbReference>
<dbReference type="GO" id="GO:0015159">
    <property type="term" value="F:polysaccharide transmembrane transporter activity"/>
    <property type="evidence" value="ECO:0007669"/>
    <property type="project" value="InterPro"/>
</dbReference>
<dbReference type="Gene3D" id="3.30.1950.10">
    <property type="entry name" value="wza like domain"/>
    <property type="match status" value="1"/>
</dbReference>
<dbReference type="InterPro" id="IPR049712">
    <property type="entry name" value="Poly_export"/>
</dbReference>
<protein>
    <submittedName>
        <fullName evidence="17">Capsular polysaccharide biosynthesis/export periplasmic protein WcbC</fullName>
    </submittedName>
</protein>
<proteinExistence type="inferred from homology"/>
<evidence type="ECO:0000256" key="14">
    <source>
        <dbReference type="ARBA" id="ARBA00023288"/>
    </source>
</evidence>
<comment type="similarity">
    <text evidence="2">Belongs to the BexD/CtrA/VexA family.</text>
</comment>
<keyword evidence="7" id="KW-0732">Signal</keyword>
<evidence type="ECO:0000256" key="6">
    <source>
        <dbReference type="ARBA" id="ARBA00022692"/>
    </source>
</evidence>
<evidence type="ECO:0000256" key="4">
    <source>
        <dbReference type="ARBA" id="ARBA00022452"/>
    </source>
</evidence>
<keyword evidence="6" id="KW-0812">Transmembrane</keyword>
<feature type="domain" description="SLBB" evidence="16">
    <location>
        <begin position="178"/>
        <end position="251"/>
    </location>
</feature>
<dbReference type="PROSITE" id="PS51257">
    <property type="entry name" value="PROKAR_LIPOPROTEIN"/>
    <property type="match status" value="1"/>
</dbReference>
<comment type="subcellular location">
    <subcellularLocation>
        <location evidence="1">Cell outer membrane</location>
        <topology evidence="1">Multi-pass membrane protein</topology>
    </subcellularLocation>
</comment>
<evidence type="ECO:0000256" key="7">
    <source>
        <dbReference type="ARBA" id="ARBA00022729"/>
    </source>
</evidence>
<dbReference type="Proteomes" id="UP000195766">
    <property type="component" value="Unassembled WGS sequence"/>
</dbReference>
<keyword evidence="9" id="KW-0406">Ion transport</keyword>
<accession>A0A1R4F7P0</accession>
<keyword evidence="13" id="KW-0998">Cell outer membrane</keyword>
<dbReference type="Pfam" id="PF22461">
    <property type="entry name" value="SLBB_2"/>
    <property type="match status" value="1"/>
</dbReference>
<keyword evidence="11" id="KW-0472">Membrane</keyword>
<keyword evidence="14" id="KW-0449">Lipoprotein</keyword>
<evidence type="ECO:0000256" key="13">
    <source>
        <dbReference type="ARBA" id="ARBA00023237"/>
    </source>
</evidence>
<evidence type="ECO:0000256" key="9">
    <source>
        <dbReference type="ARBA" id="ARBA00023065"/>
    </source>
</evidence>
<evidence type="ECO:0000256" key="12">
    <source>
        <dbReference type="ARBA" id="ARBA00023139"/>
    </source>
</evidence>
<evidence type="ECO:0000256" key="5">
    <source>
        <dbReference type="ARBA" id="ARBA00022597"/>
    </source>
</evidence>
<dbReference type="GO" id="GO:0009279">
    <property type="term" value="C:cell outer membrane"/>
    <property type="evidence" value="ECO:0007669"/>
    <property type="project" value="UniProtKB-SubCell"/>
</dbReference>
<dbReference type="PANTHER" id="PTHR33619">
    <property type="entry name" value="POLYSACCHARIDE EXPORT PROTEIN GFCE-RELATED"/>
    <property type="match status" value="1"/>
</dbReference>
<dbReference type="Pfam" id="PF02563">
    <property type="entry name" value="Poly_export"/>
    <property type="match status" value="1"/>
</dbReference>
<evidence type="ECO:0000256" key="2">
    <source>
        <dbReference type="ARBA" id="ARBA00009450"/>
    </source>
</evidence>
<evidence type="ECO:0000259" key="15">
    <source>
        <dbReference type="Pfam" id="PF02563"/>
    </source>
</evidence>
<evidence type="ECO:0000259" key="16">
    <source>
        <dbReference type="Pfam" id="PF22461"/>
    </source>
</evidence>
<feature type="domain" description="Polysaccharide export protein N-terminal" evidence="15">
    <location>
        <begin position="80"/>
        <end position="170"/>
    </location>
</feature>
<gene>
    <name evidence="17" type="ORF">FM111_03075</name>
</gene>
<dbReference type="PANTHER" id="PTHR33619:SF3">
    <property type="entry name" value="POLYSACCHARIDE EXPORT PROTEIN GFCE-RELATED"/>
    <property type="match status" value="1"/>
</dbReference>
<evidence type="ECO:0000256" key="11">
    <source>
        <dbReference type="ARBA" id="ARBA00023136"/>
    </source>
</evidence>
<dbReference type="GO" id="GO:0006811">
    <property type="term" value="P:monoatomic ion transport"/>
    <property type="evidence" value="ECO:0007669"/>
    <property type="project" value="UniProtKB-KW"/>
</dbReference>
<dbReference type="GO" id="GO:0046930">
    <property type="term" value="C:pore complex"/>
    <property type="evidence" value="ECO:0007669"/>
    <property type="project" value="UniProtKB-KW"/>
</dbReference>
<keyword evidence="8" id="KW-0625">Polysaccharide transport</keyword>
<evidence type="ECO:0000256" key="3">
    <source>
        <dbReference type="ARBA" id="ARBA00022448"/>
    </source>
</evidence>